<evidence type="ECO:0000313" key="3">
    <source>
        <dbReference type="Proteomes" id="UP001465717"/>
    </source>
</evidence>
<protein>
    <submittedName>
        <fullName evidence="2">Polysaccharide pyruvyl transferase family protein</fullName>
        <ecNumber evidence="2">2.4.-.-</ecNumber>
    </submittedName>
</protein>
<dbReference type="GO" id="GO:0016757">
    <property type="term" value="F:glycosyltransferase activity"/>
    <property type="evidence" value="ECO:0007669"/>
    <property type="project" value="UniProtKB-KW"/>
</dbReference>
<dbReference type="InterPro" id="IPR007345">
    <property type="entry name" value="Polysacch_pyruvyl_Trfase"/>
</dbReference>
<evidence type="ECO:0000259" key="1">
    <source>
        <dbReference type="Pfam" id="PF04230"/>
    </source>
</evidence>
<dbReference type="Pfam" id="PF04230">
    <property type="entry name" value="PS_pyruv_trans"/>
    <property type="match status" value="1"/>
</dbReference>
<name>A0ABV1G0W2_9BACT</name>
<gene>
    <name evidence="2" type="ORF">AAAT87_12350</name>
</gene>
<dbReference type="Proteomes" id="UP001465717">
    <property type="component" value="Unassembled WGS sequence"/>
</dbReference>
<feature type="domain" description="Polysaccharide pyruvyl transferase" evidence="1">
    <location>
        <begin position="13"/>
        <end position="319"/>
    </location>
</feature>
<dbReference type="EMBL" id="JBBNGE010000051">
    <property type="protein sequence ID" value="MEQ2509050.1"/>
    <property type="molecule type" value="Genomic_DNA"/>
</dbReference>
<accession>A0ABV1G0W2</accession>
<evidence type="ECO:0000313" key="2">
    <source>
        <dbReference type="EMBL" id="MEQ2509050.1"/>
    </source>
</evidence>
<keyword evidence="2" id="KW-0328">Glycosyltransferase</keyword>
<proteinExistence type="predicted"/>
<comment type="caution">
    <text evidence="2">The sequence shown here is derived from an EMBL/GenBank/DDBJ whole genome shotgun (WGS) entry which is preliminary data.</text>
</comment>
<dbReference type="EC" id="2.4.-.-" evidence="2"/>
<keyword evidence="2" id="KW-0808">Transferase</keyword>
<dbReference type="RefSeq" id="WP_349226569.1">
    <property type="nucleotide sequence ID" value="NZ_JBBNFG020000029.1"/>
</dbReference>
<reference evidence="2 3" key="1">
    <citation type="submission" date="2024-04" db="EMBL/GenBank/DDBJ databases">
        <title>Human intestinal bacterial collection.</title>
        <authorList>
            <person name="Pauvert C."/>
            <person name="Hitch T.C.A."/>
            <person name="Clavel T."/>
        </authorList>
    </citation>
    <scope>NUCLEOTIDE SEQUENCE [LARGE SCALE GENOMIC DNA]</scope>
    <source>
        <strain evidence="2 3">CLA-AA-H174</strain>
    </source>
</reference>
<keyword evidence="3" id="KW-1185">Reference proteome</keyword>
<sequence length="388" mass="45445">MQIKTITCHDVNNYGASLQAYALQCFLQRNGYEVEIIDYLPIYKSDRLNFFEYNRTSGKLFTILKYVPFLKPLVGLYDHLKVPGHITDYKFIGRKKPFNLFKRNHLKCSNLTYRTLEDLQKNLPLADVYIAGSDQIWNSVGFNGRDSSYYCAFAPKNTKCISYAASFGASYIPQDQSEFVSKQLSRFYAISTRERSGVEIVEKLGYNATEVLDPVFLLDKDDWERLCSDEHKKEKYILVYDLDMNHPGVKQLCLGLAKKNNWKIYSINDFRECPYADYNINNAGPIEFIEWIRDAQYVVCTSFHGTAFSIFFHKQFYTFPLYHGKNHARMVDFLHKMNLDNHFVKEQIELSNLKAIDFEIVDKLLAYYRQNSKQWLLTKLKDLADSHE</sequence>
<organism evidence="2 3">
    <name type="scientific">Segatella sinensis</name>
    <dbReference type="NCBI Taxonomy" id="3085167"/>
    <lineage>
        <taxon>Bacteria</taxon>
        <taxon>Pseudomonadati</taxon>
        <taxon>Bacteroidota</taxon>
        <taxon>Bacteroidia</taxon>
        <taxon>Bacteroidales</taxon>
        <taxon>Prevotellaceae</taxon>
        <taxon>Segatella</taxon>
    </lineage>
</organism>